<evidence type="ECO:0000256" key="4">
    <source>
        <dbReference type="ARBA" id="ARBA00023136"/>
    </source>
</evidence>
<protein>
    <recommendedName>
        <fullName evidence="6">ABC-2 type transporter transmembrane domain-containing protein</fullName>
    </recommendedName>
</protein>
<organism evidence="7">
    <name type="scientific">bioreactor metagenome</name>
    <dbReference type="NCBI Taxonomy" id="1076179"/>
    <lineage>
        <taxon>unclassified sequences</taxon>
        <taxon>metagenomes</taxon>
        <taxon>ecological metagenomes</taxon>
    </lineage>
</organism>
<evidence type="ECO:0000313" key="7">
    <source>
        <dbReference type="EMBL" id="MPN61966.1"/>
    </source>
</evidence>
<evidence type="ECO:0000256" key="2">
    <source>
        <dbReference type="ARBA" id="ARBA00022692"/>
    </source>
</evidence>
<feature type="domain" description="ABC-2 type transporter transmembrane" evidence="6">
    <location>
        <begin position="2"/>
        <end position="76"/>
    </location>
</feature>
<accession>A0A645JER8</accession>
<proteinExistence type="predicted"/>
<name>A0A645JER8_9ZZZZ</name>
<keyword evidence="2 5" id="KW-0812">Transmembrane</keyword>
<comment type="subcellular location">
    <subcellularLocation>
        <location evidence="1">Membrane</location>
        <topology evidence="1">Multi-pass membrane protein</topology>
    </subcellularLocation>
</comment>
<comment type="caution">
    <text evidence="7">The sequence shown here is derived from an EMBL/GenBank/DDBJ whole genome shotgun (WGS) entry which is preliminary data.</text>
</comment>
<keyword evidence="4 5" id="KW-0472">Membrane</keyword>
<dbReference type="GO" id="GO:0140359">
    <property type="term" value="F:ABC-type transporter activity"/>
    <property type="evidence" value="ECO:0007669"/>
    <property type="project" value="InterPro"/>
</dbReference>
<evidence type="ECO:0000256" key="3">
    <source>
        <dbReference type="ARBA" id="ARBA00022989"/>
    </source>
</evidence>
<sequence length="84" mass="9093">MQVVLFTSLPLAFLGGFTWPVEALPEPLQWLRWLSPSTAGIQASLRLNQMGAPLVAALAPLAWLAAMALASWGAVLWLGRRPAR</sequence>
<dbReference type="Pfam" id="PF12698">
    <property type="entry name" value="ABC2_membrane_3"/>
    <property type="match status" value="1"/>
</dbReference>
<evidence type="ECO:0000259" key="6">
    <source>
        <dbReference type="Pfam" id="PF12698"/>
    </source>
</evidence>
<evidence type="ECO:0000256" key="5">
    <source>
        <dbReference type="SAM" id="Phobius"/>
    </source>
</evidence>
<dbReference type="AlphaFoldDB" id="A0A645JER8"/>
<evidence type="ECO:0000256" key="1">
    <source>
        <dbReference type="ARBA" id="ARBA00004141"/>
    </source>
</evidence>
<dbReference type="InterPro" id="IPR013525">
    <property type="entry name" value="ABC2_TM"/>
</dbReference>
<reference evidence="7" key="1">
    <citation type="submission" date="2019-08" db="EMBL/GenBank/DDBJ databases">
        <authorList>
            <person name="Kucharzyk K."/>
            <person name="Murdoch R.W."/>
            <person name="Higgins S."/>
            <person name="Loffler F."/>
        </authorList>
    </citation>
    <scope>NUCLEOTIDE SEQUENCE</scope>
</reference>
<keyword evidence="3 5" id="KW-1133">Transmembrane helix</keyword>
<dbReference type="GO" id="GO:0016020">
    <property type="term" value="C:membrane"/>
    <property type="evidence" value="ECO:0007669"/>
    <property type="project" value="UniProtKB-SubCell"/>
</dbReference>
<dbReference type="EMBL" id="VSSQ01139321">
    <property type="protein sequence ID" value="MPN61966.1"/>
    <property type="molecule type" value="Genomic_DNA"/>
</dbReference>
<feature type="transmembrane region" description="Helical" evidence="5">
    <location>
        <begin position="54"/>
        <end position="78"/>
    </location>
</feature>
<gene>
    <name evidence="7" type="ORF">SDC9_209712</name>
</gene>